<feature type="domain" description="Glycosyl transferase family 1" evidence="1">
    <location>
        <begin position="195"/>
        <end position="357"/>
    </location>
</feature>
<organism evidence="3 4">
    <name type="scientific">Paenibacillus solanacearum</name>
    <dbReference type="NCBI Taxonomy" id="2048548"/>
    <lineage>
        <taxon>Bacteria</taxon>
        <taxon>Bacillati</taxon>
        <taxon>Bacillota</taxon>
        <taxon>Bacilli</taxon>
        <taxon>Bacillales</taxon>
        <taxon>Paenibacillaceae</taxon>
        <taxon>Paenibacillus</taxon>
    </lineage>
</organism>
<evidence type="ECO:0000313" key="4">
    <source>
        <dbReference type="Proteomes" id="UP000693672"/>
    </source>
</evidence>
<reference evidence="3" key="1">
    <citation type="submission" date="2021-06" db="EMBL/GenBank/DDBJ databases">
        <authorList>
            <person name="Criscuolo A."/>
        </authorList>
    </citation>
    <scope>NUCLEOTIDE SEQUENCE</scope>
    <source>
        <strain evidence="3">CIP111600</strain>
    </source>
</reference>
<feature type="domain" description="Glycosyltransferase subfamily 4-like N-terminal" evidence="2">
    <location>
        <begin position="17"/>
        <end position="185"/>
    </location>
</feature>
<protein>
    <submittedName>
        <fullName evidence="3">D-inositol-3-phosphate glycosyltransferase</fullName>
        <ecNumber evidence="3">2.4.1.250</ecNumber>
    </submittedName>
</protein>
<keyword evidence="4" id="KW-1185">Reference proteome</keyword>
<keyword evidence="3" id="KW-0328">Glycosyltransferase</keyword>
<proteinExistence type="predicted"/>
<accession>A0A916NI05</accession>
<dbReference type="Pfam" id="PF13439">
    <property type="entry name" value="Glyco_transf_4"/>
    <property type="match status" value="1"/>
</dbReference>
<dbReference type="PANTHER" id="PTHR12526:SF630">
    <property type="entry name" value="GLYCOSYLTRANSFERASE"/>
    <property type="match status" value="1"/>
</dbReference>
<evidence type="ECO:0000259" key="2">
    <source>
        <dbReference type="Pfam" id="PF13439"/>
    </source>
</evidence>
<gene>
    <name evidence="3" type="primary">mshA_5</name>
    <name evidence="3" type="ORF">PAESOLCIP111_01594</name>
</gene>
<dbReference type="GO" id="GO:0102710">
    <property type="term" value="F:D-inositol-3-phosphate glycosyltransferase activity"/>
    <property type="evidence" value="ECO:0007669"/>
    <property type="project" value="UniProtKB-EC"/>
</dbReference>
<dbReference type="InterPro" id="IPR028098">
    <property type="entry name" value="Glyco_trans_4-like_N"/>
</dbReference>
<evidence type="ECO:0000259" key="1">
    <source>
        <dbReference type="Pfam" id="PF00534"/>
    </source>
</evidence>
<dbReference type="RefSeq" id="WP_218091402.1">
    <property type="nucleotide sequence ID" value="NZ_CAJVAS010000005.1"/>
</dbReference>
<dbReference type="Pfam" id="PF00534">
    <property type="entry name" value="Glycos_transf_1"/>
    <property type="match status" value="1"/>
</dbReference>
<dbReference type="EMBL" id="CAJVAS010000005">
    <property type="protein sequence ID" value="CAG7613358.1"/>
    <property type="molecule type" value="Genomic_DNA"/>
</dbReference>
<name>A0A916NI05_9BACL</name>
<evidence type="ECO:0000313" key="3">
    <source>
        <dbReference type="EMBL" id="CAG7613358.1"/>
    </source>
</evidence>
<dbReference type="Proteomes" id="UP000693672">
    <property type="component" value="Unassembled WGS sequence"/>
</dbReference>
<comment type="caution">
    <text evidence="3">The sequence shown here is derived from an EMBL/GenBank/DDBJ whole genome shotgun (WGS) entry which is preliminary data.</text>
</comment>
<dbReference type="EC" id="2.4.1.250" evidence="3"/>
<sequence>MKKKTIAIVAHDAGGLGGMEVHLNEMIMRLKEDYQVTVVASTLNITNPEGITFIKIPVVTRPVPVKMILFAILASLRLLFVKRHILHTTGAIVFNRADFSTVHFCHSGYLKATGDSRAKGEVSRLRKLNSRAASFIARTMERIVYRPSRTRKLLAVSNRVRKEILEDFPYTYEQVGHLPNGVNIQKFIPHNAGAKKDLRKQYGVSEEGTVLLFMGGDWPLKGLDLAIKAFNQIAGRIPGLYLLVVGKGDQEAYQKLVSPEFQGRVRFAGKQPEPHHWFGMSDIFVFPSSYETFSLVVHEAAAAGLVVVSTKVGGVEDLITHHVNGLLVNRNADEIASTLIDVLSDMERYRVYGKRARIQVEELTWDNMYRELLGHYDLSEQRHKERGIVVRI</sequence>
<dbReference type="CDD" id="cd03801">
    <property type="entry name" value="GT4_PimA-like"/>
    <property type="match status" value="1"/>
</dbReference>
<dbReference type="AlphaFoldDB" id="A0A916NI05"/>
<dbReference type="InterPro" id="IPR001296">
    <property type="entry name" value="Glyco_trans_1"/>
</dbReference>
<dbReference type="PANTHER" id="PTHR12526">
    <property type="entry name" value="GLYCOSYLTRANSFERASE"/>
    <property type="match status" value="1"/>
</dbReference>
<keyword evidence="3" id="KW-0808">Transferase</keyword>